<name>A0A368KT51_9BACT</name>
<dbReference type="AlphaFoldDB" id="A0A368KT51"/>
<evidence type="ECO:0000313" key="3">
    <source>
        <dbReference type="Proteomes" id="UP000253562"/>
    </source>
</evidence>
<reference evidence="2 3" key="1">
    <citation type="submission" date="2018-07" db="EMBL/GenBank/DDBJ databases">
        <title>Comparative genomes isolates from brazilian mangrove.</title>
        <authorList>
            <person name="De Araujo J.E."/>
            <person name="Taketani R.G."/>
            <person name="Silva M.C.P."/>
            <person name="Lourenco M.V."/>
            <person name="Oliveira V.M."/>
            <person name="Andreote F.D."/>
        </authorList>
    </citation>
    <scope>NUCLEOTIDE SEQUENCE [LARGE SCALE GENOMIC DNA]</scope>
    <source>
        <strain evidence="2 3">HEX PRIS-MGV</strain>
    </source>
</reference>
<evidence type="ECO:0000313" key="2">
    <source>
        <dbReference type="EMBL" id="RCS49290.1"/>
    </source>
</evidence>
<dbReference type="EMBL" id="QPEX01000024">
    <property type="protein sequence ID" value="RCS49290.1"/>
    <property type="molecule type" value="Genomic_DNA"/>
</dbReference>
<dbReference type="Proteomes" id="UP000253562">
    <property type="component" value="Unassembled WGS sequence"/>
</dbReference>
<organism evidence="2 3">
    <name type="scientific">Bremerella cremea</name>
    <dbReference type="NCBI Taxonomy" id="1031537"/>
    <lineage>
        <taxon>Bacteria</taxon>
        <taxon>Pseudomonadati</taxon>
        <taxon>Planctomycetota</taxon>
        <taxon>Planctomycetia</taxon>
        <taxon>Pirellulales</taxon>
        <taxon>Pirellulaceae</taxon>
        <taxon>Bremerella</taxon>
    </lineage>
</organism>
<evidence type="ECO:0000256" key="1">
    <source>
        <dbReference type="SAM" id="MobiDB-lite"/>
    </source>
</evidence>
<protein>
    <submittedName>
        <fullName evidence="2">Uncharacterized protein</fullName>
    </submittedName>
</protein>
<feature type="compositionally biased region" description="Basic and acidic residues" evidence="1">
    <location>
        <begin position="14"/>
        <end position="40"/>
    </location>
</feature>
<feature type="compositionally biased region" description="Polar residues" evidence="1">
    <location>
        <begin position="1"/>
        <end position="12"/>
    </location>
</feature>
<gene>
    <name evidence="2" type="ORF">DTL42_12195</name>
</gene>
<comment type="caution">
    <text evidence="2">The sequence shown here is derived from an EMBL/GenBank/DDBJ whole genome shotgun (WGS) entry which is preliminary data.</text>
</comment>
<accession>A0A368KT51</accession>
<proteinExistence type="predicted"/>
<dbReference type="OrthoDB" id="288713at2"/>
<sequence length="80" mass="9428">MSTMNQPATTTPFVDRRSPRKQGESPVFERRQFTNSHEDLSPGAQQLALAIDEYKLRNRRRFITYEEMYEIITGLGYTKR</sequence>
<feature type="region of interest" description="Disordered" evidence="1">
    <location>
        <begin position="1"/>
        <end position="40"/>
    </location>
</feature>